<dbReference type="CDD" id="cd16377">
    <property type="entry name" value="23S_rRNA_IVP_like"/>
    <property type="match status" value="1"/>
</dbReference>
<name>A0A937XFN5_UNCW3</name>
<organism evidence="1 2">
    <name type="scientific">candidate division WOR-3 bacterium</name>
    <dbReference type="NCBI Taxonomy" id="2052148"/>
    <lineage>
        <taxon>Bacteria</taxon>
        <taxon>Bacteria division WOR-3</taxon>
    </lineage>
</organism>
<protein>
    <submittedName>
        <fullName evidence="1">Four helix bundle protein</fullName>
    </submittedName>
</protein>
<dbReference type="AlphaFoldDB" id="A0A937XFN5"/>
<dbReference type="Pfam" id="PF05635">
    <property type="entry name" value="23S_rRNA_IVP"/>
    <property type="match status" value="1"/>
</dbReference>
<dbReference type="Gene3D" id="1.20.1440.60">
    <property type="entry name" value="23S rRNA-intervening sequence"/>
    <property type="match status" value="1"/>
</dbReference>
<accession>A0A937XFN5</accession>
<dbReference type="EMBL" id="VGIR01000009">
    <property type="protein sequence ID" value="MBM3330743.1"/>
    <property type="molecule type" value="Genomic_DNA"/>
</dbReference>
<evidence type="ECO:0000313" key="1">
    <source>
        <dbReference type="EMBL" id="MBM3330743.1"/>
    </source>
</evidence>
<dbReference type="InterPro" id="IPR012657">
    <property type="entry name" value="23S_rRNA-intervening_sequence"/>
</dbReference>
<comment type="caution">
    <text evidence="1">The sequence shown here is derived from an EMBL/GenBank/DDBJ whole genome shotgun (WGS) entry which is preliminary data.</text>
</comment>
<gene>
    <name evidence="1" type="ORF">FJY68_02690</name>
</gene>
<evidence type="ECO:0000313" key="2">
    <source>
        <dbReference type="Proteomes" id="UP000779900"/>
    </source>
</evidence>
<reference evidence="1" key="1">
    <citation type="submission" date="2019-03" db="EMBL/GenBank/DDBJ databases">
        <title>Lake Tanganyika Metagenome-Assembled Genomes (MAGs).</title>
        <authorList>
            <person name="Tran P."/>
        </authorList>
    </citation>
    <scope>NUCLEOTIDE SEQUENCE</scope>
    <source>
        <strain evidence="1">K_DeepCast_150m_m2_040</strain>
    </source>
</reference>
<dbReference type="SUPFAM" id="SSF158446">
    <property type="entry name" value="IVS-encoded protein-like"/>
    <property type="match status" value="1"/>
</dbReference>
<dbReference type="Proteomes" id="UP000779900">
    <property type="component" value="Unassembled WGS sequence"/>
</dbReference>
<dbReference type="PANTHER" id="PTHR38471">
    <property type="entry name" value="FOUR HELIX BUNDLE PROTEIN"/>
    <property type="match status" value="1"/>
</dbReference>
<dbReference type="InterPro" id="IPR036583">
    <property type="entry name" value="23S_rRNA_IVS_sf"/>
</dbReference>
<dbReference type="NCBIfam" id="TIGR02436">
    <property type="entry name" value="four helix bundle protein"/>
    <property type="match status" value="1"/>
</dbReference>
<proteinExistence type="predicted"/>
<dbReference type="PANTHER" id="PTHR38471:SF2">
    <property type="entry name" value="FOUR HELIX BUNDLE PROTEIN"/>
    <property type="match status" value="1"/>
</dbReference>
<sequence length="130" mass="14460">MATTIRSYKDLVVWQQAAALVELTYTLARRLPASERFGPVSQMTRAAVSVQANIAEGHGCQHRRVFLNHLSISQGSLVELETYTILVVRLGFVRQEQVDEVQSKIGDVGRLLSALVRALRRPPRVPNPSP</sequence>